<dbReference type="Gene3D" id="1.10.10.10">
    <property type="entry name" value="Winged helix-like DNA-binding domain superfamily/Winged helix DNA-binding domain"/>
    <property type="match status" value="1"/>
</dbReference>
<evidence type="ECO:0000256" key="1">
    <source>
        <dbReference type="ARBA" id="ARBA00023015"/>
    </source>
</evidence>
<sequence>MKDKTDSKLVRALQENAQLTAQELAERLGLSASQAARRRQRLEAENVIQGYRAQLDPVAVGLGVQAFVQVELRTHDPQVTSGFNKLIAVQPEIVSAWTLTGDADLLLRIYCQDLASLNSLIHDILLAHGAVNRVHSQIVMNQVKKDAPLPA</sequence>
<dbReference type="InterPro" id="IPR000485">
    <property type="entry name" value="AsnC-type_HTH_dom"/>
</dbReference>
<keyword evidence="3" id="KW-0804">Transcription</keyword>
<feature type="domain" description="HTH asnC-type" evidence="5">
    <location>
        <begin position="1"/>
        <end position="63"/>
    </location>
</feature>
<keyword evidence="1" id="KW-0805">Transcription regulation</keyword>
<dbReference type="Pfam" id="PF01037">
    <property type="entry name" value="AsnC_trans_reg"/>
    <property type="match status" value="1"/>
</dbReference>
<name>A0A540VVV8_9GAMM</name>
<feature type="coiled-coil region" evidence="4">
    <location>
        <begin position="2"/>
        <end position="45"/>
    </location>
</feature>
<dbReference type="SMART" id="SM00344">
    <property type="entry name" value="HTH_ASNC"/>
    <property type="match status" value="1"/>
</dbReference>
<dbReference type="PRINTS" id="PR00033">
    <property type="entry name" value="HTHASNC"/>
</dbReference>
<keyword evidence="4" id="KW-0175">Coiled coil</keyword>
<dbReference type="InterPro" id="IPR036390">
    <property type="entry name" value="WH_DNA-bd_sf"/>
</dbReference>
<dbReference type="Proteomes" id="UP000315400">
    <property type="component" value="Unassembled WGS sequence"/>
</dbReference>
<dbReference type="InterPro" id="IPR011991">
    <property type="entry name" value="ArsR-like_HTH"/>
</dbReference>
<dbReference type="PANTHER" id="PTHR30154">
    <property type="entry name" value="LEUCINE-RESPONSIVE REGULATORY PROTEIN"/>
    <property type="match status" value="1"/>
</dbReference>
<gene>
    <name evidence="6" type="ORF">FKY71_01215</name>
</gene>
<dbReference type="PANTHER" id="PTHR30154:SF46">
    <property type="entry name" value="TRANSCRIPTIONAL REGULATORY PROTEIN"/>
    <property type="match status" value="1"/>
</dbReference>
<evidence type="ECO:0000259" key="5">
    <source>
        <dbReference type="PROSITE" id="PS50956"/>
    </source>
</evidence>
<keyword evidence="2" id="KW-0238">DNA-binding</keyword>
<proteinExistence type="predicted"/>
<dbReference type="GO" id="GO:0006355">
    <property type="term" value="P:regulation of DNA-templated transcription"/>
    <property type="evidence" value="ECO:0007669"/>
    <property type="project" value="UniProtKB-ARBA"/>
</dbReference>
<dbReference type="GO" id="GO:0005829">
    <property type="term" value="C:cytosol"/>
    <property type="evidence" value="ECO:0007669"/>
    <property type="project" value="TreeGrafter"/>
</dbReference>
<dbReference type="Pfam" id="PF13412">
    <property type="entry name" value="HTH_24"/>
    <property type="match status" value="1"/>
</dbReference>
<evidence type="ECO:0000313" key="6">
    <source>
        <dbReference type="EMBL" id="TQF00896.1"/>
    </source>
</evidence>
<organism evidence="6 7">
    <name type="scientific">Spiribacter salinus</name>
    <dbReference type="NCBI Taxonomy" id="1335746"/>
    <lineage>
        <taxon>Bacteria</taxon>
        <taxon>Pseudomonadati</taxon>
        <taxon>Pseudomonadota</taxon>
        <taxon>Gammaproteobacteria</taxon>
        <taxon>Chromatiales</taxon>
        <taxon>Ectothiorhodospiraceae</taxon>
        <taxon>Spiribacter</taxon>
    </lineage>
</organism>
<dbReference type="CDD" id="cd00090">
    <property type="entry name" value="HTH_ARSR"/>
    <property type="match status" value="1"/>
</dbReference>
<evidence type="ECO:0000256" key="4">
    <source>
        <dbReference type="SAM" id="Coils"/>
    </source>
</evidence>
<evidence type="ECO:0000256" key="2">
    <source>
        <dbReference type="ARBA" id="ARBA00023125"/>
    </source>
</evidence>
<evidence type="ECO:0000256" key="3">
    <source>
        <dbReference type="ARBA" id="ARBA00023163"/>
    </source>
</evidence>
<dbReference type="EMBL" id="VIFK01000003">
    <property type="protein sequence ID" value="TQF00896.1"/>
    <property type="molecule type" value="Genomic_DNA"/>
</dbReference>
<dbReference type="PROSITE" id="PS50956">
    <property type="entry name" value="HTH_ASNC_2"/>
    <property type="match status" value="1"/>
</dbReference>
<dbReference type="InterPro" id="IPR019887">
    <property type="entry name" value="Tscrpt_reg_AsnC/Lrp_C"/>
</dbReference>
<accession>A0A540VVV8</accession>
<dbReference type="GO" id="GO:0043200">
    <property type="term" value="P:response to amino acid"/>
    <property type="evidence" value="ECO:0007669"/>
    <property type="project" value="TreeGrafter"/>
</dbReference>
<dbReference type="GO" id="GO:0043565">
    <property type="term" value="F:sequence-specific DNA binding"/>
    <property type="evidence" value="ECO:0007669"/>
    <property type="project" value="InterPro"/>
</dbReference>
<dbReference type="InterPro" id="IPR019888">
    <property type="entry name" value="Tscrpt_reg_AsnC-like"/>
</dbReference>
<comment type="caution">
    <text evidence="6">The sequence shown here is derived from an EMBL/GenBank/DDBJ whole genome shotgun (WGS) entry which is preliminary data.</text>
</comment>
<dbReference type="AlphaFoldDB" id="A0A540VVV8"/>
<dbReference type="InterPro" id="IPR011008">
    <property type="entry name" value="Dimeric_a/b-barrel"/>
</dbReference>
<dbReference type="InterPro" id="IPR036388">
    <property type="entry name" value="WH-like_DNA-bd_sf"/>
</dbReference>
<reference evidence="6 7" key="1">
    <citation type="submission" date="2019-06" db="EMBL/GenBank/DDBJ databases">
        <title>Metagenome assembled Genome of Spiribacter salinus SL48-SHIP from the microbial mat of Salt Lake 48 (Novosibirsk region, Russia).</title>
        <authorList>
            <person name="Shipova A."/>
            <person name="Rozanov A.S."/>
            <person name="Bryanskaya A.V."/>
            <person name="Peltek S.E."/>
        </authorList>
    </citation>
    <scope>NUCLEOTIDE SEQUENCE [LARGE SCALE GENOMIC DNA]</scope>
    <source>
        <strain evidence="6">SL48-SHIP-2</strain>
    </source>
</reference>
<dbReference type="SUPFAM" id="SSF54909">
    <property type="entry name" value="Dimeric alpha+beta barrel"/>
    <property type="match status" value="1"/>
</dbReference>
<dbReference type="Gene3D" id="3.30.70.920">
    <property type="match status" value="1"/>
</dbReference>
<protein>
    <submittedName>
        <fullName evidence="6">Lrp/AsnC family transcriptional regulator</fullName>
    </submittedName>
</protein>
<evidence type="ECO:0000313" key="7">
    <source>
        <dbReference type="Proteomes" id="UP000315400"/>
    </source>
</evidence>
<dbReference type="SUPFAM" id="SSF46785">
    <property type="entry name" value="Winged helix' DNA-binding domain"/>
    <property type="match status" value="1"/>
</dbReference>